<dbReference type="PANTHER" id="PTHR10039:SF14">
    <property type="entry name" value="NACHT DOMAIN-CONTAINING PROTEIN"/>
    <property type="match status" value="1"/>
</dbReference>
<dbReference type="SUPFAM" id="SSF82171">
    <property type="entry name" value="DPP6 N-terminal domain-like"/>
    <property type="match status" value="1"/>
</dbReference>
<sequence length="904" mass="103223">MASNATACTVEGNISGGSVFNGNQSFQAGGDINIAGPNHNKCLEDLYSAYCDPYILKKSLAHHAGLVEGSFSWIFQNEKFKSWLAGGNHQILRLTAGPGKGKTMTMIGIINYLENKIKTTDRQDVSYFLCQGADARLRDPTEIMKAFLHQILRKAANKELRRHLREPYNQRGSKMFEAGNTHAHIFLEDILVNIIKDSNACAQQSYFLIDGLDECKDFDILLALIKKTVMASNKVYWLVVSRPTVPIERFFNDLDQRDDRQLTIKFEDYILEIDRGISTYISRNVADLRDRYDQEYRDCISDFLNKKAHGTFLWVDFACKALKSRLATRLDELEKIPTDLTEIYEKTLGELEKDGDWKIMVLILDTIMVALRPLRLEEIIALIGSDPAVSTISLRPEFIGDLVRCNPFLTIRDGSIYFIHYTAKEYFENNQTTSRELVYETRHNQIYQSCLKIFRDDLAKVLTNISGKESISYLEYPCCKWIGHLLEYLKLAGKSTLDEEILNFLDRDFINWAAALGTLGRVKNGMAQLKELKKFTLLDTSAKVLTWPTTKSPEIVVSEALRFLINFESLLRSSPLHVYSAILFSPQKGKIRTRYTSMIPSWVVRKPIAIGRDWDQFIDPFSLVRVGLGDEALGMRQTVLSHNAETVAVWLDWSELPKEYSRHGIQIWNVSSGARTTAACWTRIQFPLQAASTEFRIQSLSFTEDNKKLAVAFRYAGHASTSTSYYIDYFSYFDIAAREWEGWLKSLSFLTQGCDYDTFMTRHWKRDSRSVGWCEHENQGRVYNSLVVSPCGKHSARVESKDIVFFGIGQISWGPSRAEVPNVRSPRGDIVDMVFSSDGDFFATIAISEDHDGLEWIWNDFNIPGQFFAEAPVDPRIKTIDIFLARWRVFGHIGFIFGHGETEL</sequence>
<evidence type="ECO:0000256" key="1">
    <source>
        <dbReference type="ARBA" id="ARBA00022737"/>
    </source>
</evidence>
<dbReference type="InterPro" id="IPR027417">
    <property type="entry name" value="P-loop_NTPase"/>
</dbReference>
<feature type="domain" description="Nephrocystin 3-like N-terminal" evidence="2">
    <location>
        <begin position="69"/>
        <end position="242"/>
    </location>
</feature>
<accession>A0AAV9UIU6</accession>
<evidence type="ECO:0000313" key="3">
    <source>
        <dbReference type="EMBL" id="KAK6342051.1"/>
    </source>
</evidence>
<dbReference type="EMBL" id="JAVHNS010000010">
    <property type="protein sequence ID" value="KAK6342051.1"/>
    <property type="molecule type" value="Genomic_DNA"/>
</dbReference>
<dbReference type="Gene3D" id="3.40.50.300">
    <property type="entry name" value="P-loop containing nucleotide triphosphate hydrolases"/>
    <property type="match status" value="1"/>
</dbReference>
<gene>
    <name evidence="3" type="ORF">TWF730_001533</name>
</gene>
<dbReference type="Proteomes" id="UP001373714">
    <property type="component" value="Unassembled WGS sequence"/>
</dbReference>
<comment type="caution">
    <text evidence="3">The sequence shown here is derived from an EMBL/GenBank/DDBJ whole genome shotgun (WGS) entry which is preliminary data.</text>
</comment>
<keyword evidence="1" id="KW-0677">Repeat</keyword>
<dbReference type="AlphaFoldDB" id="A0AAV9UIU6"/>
<organism evidence="3 4">
    <name type="scientific">Orbilia blumenaviensis</name>
    <dbReference type="NCBI Taxonomy" id="1796055"/>
    <lineage>
        <taxon>Eukaryota</taxon>
        <taxon>Fungi</taxon>
        <taxon>Dikarya</taxon>
        <taxon>Ascomycota</taxon>
        <taxon>Pezizomycotina</taxon>
        <taxon>Orbiliomycetes</taxon>
        <taxon>Orbiliales</taxon>
        <taxon>Orbiliaceae</taxon>
        <taxon>Orbilia</taxon>
    </lineage>
</organism>
<dbReference type="PANTHER" id="PTHR10039">
    <property type="entry name" value="AMELOGENIN"/>
    <property type="match status" value="1"/>
</dbReference>
<keyword evidence="4" id="KW-1185">Reference proteome</keyword>
<protein>
    <recommendedName>
        <fullName evidence="2">Nephrocystin 3-like N-terminal domain-containing protein</fullName>
    </recommendedName>
</protein>
<name>A0AAV9UIU6_9PEZI</name>
<proteinExistence type="predicted"/>
<dbReference type="Pfam" id="PF24883">
    <property type="entry name" value="NPHP3_N"/>
    <property type="match status" value="1"/>
</dbReference>
<reference evidence="3 4" key="1">
    <citation type="submission" date="2019-10" db="EMBL/GenBank/DDBJ databases">
        <authorList>
            <person name="Palmer J.M."/>
        </authorList>
    </citation>
    <scope>NUCLEOTIDE SEQUENCE [LARGE SCALE GENOMIC DNA]</scope>
    <source>
        <strain evidence="3 4">TWF730</strain>
    </source>
</reference>
<evidence type="ECO:0000259" key="2">
    <source>
        <dbReference type="Pfam" id="PF24883"/>
    </source>
</evidence>
<dbReference type="InterPro" id="IPR056884">
    <property type="entry name" value="NPHP3-like_N"/>
</dbReference>
<evidence type="ECO:0000313" key="4">
    <source>
        <dbReference type="Proteomes" id="UP001373714"/>
    </source>
</evidence>